<evidence type="ECO:0000256" key="2">
    <source>
        <dbReference type="ARBA" id="ARBA00022840"/>
    </source>
</evidence>
<organism evidence="4 5">
    <name type="scientific">Salinimonas sediminis</name>
    <dbReference type="NCBI Taxonomy" id="2303538"/>
    <lineage>
        <taxon>Bacteria</taxon>
        <taxon>Pseudomonadati</taxon>
        <taxon>Pseudomonadota</taxon>
        <taxon>Gammaproteobacteria</taxon>
        <taxon>Alteromonadales</taxon>
        <taxon>Alteromonadaceae</taxon>
        <taxon>Alteromonas/Salinimonas group</taxon>
        <taxon>Salinimonas</taxon>
    </lineage>
</organism>
<dbReference type="InterPro" id="IPR006344">
    <property type="entry name" value="RecD"/>
</dbReference>
<dbReference type="Gene3D" id="3.40.50.300">
    <property type="entry name" value="P-loop containing nucleotide triphosphate hydrolases"/>
    <property type="match status" value="2"/>
</dbReference>
<keyword evidence="5" id="KW-1185">Reference proteome</keyword>
<dbReference type="Gene3D" id="1.10.10.1020">
    <property type="entry name" value="RecBCD complex, subunit RecD, N-terminal domain"/>
    <property type="match status" value="1"/>
</dbReference>
<keyword evidence="4" id="KW-0378">Hydrolase</keyword>
<dbReference type="GO" id="GO:0006302">
    <property type="term" value="P:double-strand break repair"/>
    <property type="evidence" value="ECO:0007669"/>
    <property type="project" value="InterPro"/>
</dbReference>
<dbReference type="KEGG" id="salm:D0Y50_11590"/>
<dbReference type="GO" id="GO:0006310">
    <property type="term" value="P:DNA recombination"/>
    <property type="evidence" value="ECO:0007669"/>
    <property type="project" value="InterPro"/>
</dbReference>
<dbReference type="InterPro" id="IPR027417">
    <property type="entry name" value="P-loop_NTPase"/>
</dbReference>
<dbReference type="InterPro" id="IPR049550">
    <property type="entry name" value="RecD_N"/>
</dbReference>
<evidence type="ECO:0000313" key="4">
    <source>
        <dbReference type="EMBL" id="AXR06937.1"/>
    </source>
</evidence>
<protein>
    <submittedName>
        <fullName evidence="4">Exodeoxyribonuclease V subunit alpha</fullName>
        <ecNumber evidence="4">3.1.11.5</ecNumber>
    </submittedName>
</protein>
<sequence length="475" mass="52242">MKTVKFLSVLNTLGGTETIDRLFASQFCTTEDEASLTWFMLLMALSALQRQGHTCVDVRKLANTPLFVDETQQLNGWRYPAEEQLEHAIEQAMKNSVVASALVYQHGRLYTRRYWQFEREIGQALAQRCAPLTLSDEDYARLNTLWPGMFSTDPTAEQDWQQLATACAVQQRFTVISGGPGTGKTYTVTRLLLALQCVAKGRSKIQLAAPTGKAAQRMNESIAGALEKLRGHLDESLINSVPTDAVTLHRLLGISRFGVETRKNQANPLQCDVLIVDEASMIDMALMARVVRALPAQARLILVGDADQLPAVESGNVLEALVEGHNSELISAALQQHLQRMCPHLPVPKVSDKANDYVKMLHTSRRFGGDLATVATAIKANAPSAAWQIIRPAELPADITANQGVLSVSDSAFEAHFVHLVRQCFSAQMNPSLTPAEALQQMARCRWLSPVRNGEWGVNTLNQRIEQALQVAGGH</sequence>
<keyword evidence="1" id="KW-0547">Nucleotide-binding</keyword>
<gene>
    <name evidence="4" type="primary">recD</name>
    <name evidence="4" type="ORF">D0Y50_11590</name>
</gene>
<dbReference type="InterPro" id="IPR041851">
    <property type="entry name" value="RecD_N_sf"/>
</dbReference>
<dbReference type="Pfam" id="PF21185">
    <property type="entry name" value="RecD_N"/>
    <property type="match status" value="1"/>
</dbReference>
<dbReference type="OrthoDB" id="9803432at2"/>
<dbReference type="RefSeq" id="WP_117317087.1">
    <property type="nucleotide sequence ID" value="NZ_CP031769.1"/>
</dbReference>
<dbReference type="NCBIfam" id="TIGR01447">
    <property type="entry name" value="recD"/>
    <property type="match status" value="1"/>
</dbReference>
<dbReference type="InterPro" id="IPR050534">
    <property type="entry name" value="Coronavir_polyprotein_1ab"/>
</dbReference>
<evidence type="ECO:0000259" key="3">
    <source>
        <dbReference type="Pfam" id="PF21185"/>
    </source>
</evidence>
<dbReference type="GO" id="GO:0005524">
    <property type="term" value="F:ATP binding"/>
    <property type="evidence" value="ECO:0007669"/>
    <property type="project" value="UniProtKB-KW"/>
</dbReference>
<dbReference type="Proteomes" id="UP000262073">
    <property type="component" value="Chromosome"/>
</dbReference>
<keyword evidence="2" id="KW-0067">ATP-binding</keyword>
<dbReference type="EC" id="3.1.11.5" evidence="4"/>
<dbReference type="GO" id="GO:0017116">
    <property type="term" value="F:single-stranded DNA helicase activity"/>
    <property type="evidence" value="ECO:0007669"/>
    <property type="project" value="TreeGrafter"/>
</dbReference>
<name>A0A346NN30_9ALTE</name>
<dbReference type="GO" id="GO:0008854">
    <property type="term" value="F:exodeoxyribonuclease V activity"/>
    <property type="evidence" value="ECO:0007669"/>
    <property type="project" value="UniProtKB-EC"/>
</dbReference>
<dbReference type="Pfam" id="PF13245">
    <property type="entry name" value="AAA_19"/>
    <property type="match status" value="1"/>
</dbReference>
<dbReference type="SUPFAM" id="SSF52540">
    <property type="entry name" value="P-loop containing nucleoside triphosphate hydrolases"/>
    <property type="match status" value="1"/>
</dbReference>
<dbReference type="AlphaFoldDB" id="A0A346NN30"/>
<evidence type="ECO:0000313" key="5">
    <source>
        <dbReference type="Proteomes" id="UP000262073"/>
    </source>
</evidence>
<dbReference type="PANTHER" id="PTHR43788:SF6">
    <property type="entry name" value="DNA HELICASE B"/>
    <property type="match status" value="1"/>
</dbReference>
<reference evidence="4 5" key="1">
    <citation type="submission" date="2018-08" db="EMBL/GenBank/DDBJ databases">
        <title>Salinimonas sediminis sp. nov., a piezophilic bacterium isolated from a deep-sea sediment sample from the New Britain Trench.</title>
        <authorList>
            <person name="Cao J."/>
        </authorList>
    </citation>
    <scope>NUCLEOTIDE SEQUENCE [LARGE SCALE GENOMIC DNA]</scope>
    <source>
        <strain evidence="4 5">N102</strain>
    </source>
</reference>
<dbReference type="PANTHER" id="PTHR43788">
    <property type="entry name" value="DNA2/NAM7 HELICASE FAMILY MEMBER"/>
    <property type="match status" value="1"/>
</dbReference>
<proteinExistence type="predicted"/>
<dbReference type="GO" id="GO:0009338">
    <property type="term" value="C:exodeoxyribonuclease V complex"/>
    <property type="evidence" value="ECO:0007669"/>
    <property type="project" value="InterPro"/>
</dbReference>
<dbReference type="EMBL" id="CP031769">
    <property type="protein sequence ID" value="AXR06937.1"/>
    <property type="molecule type" value="Genomic_DNA"/>
</dbReference>
<feature type="domain" description="RecBCD enzyme subunit RecD N-terminal" evidence="3">
    <location>
        <begin position="18"/>
        <end position="110"/>
    </location>
</feature>
<dbReference type="CDD" id="cd17933">
    <property type="entry name" value="DEXSc_RecD-like"/>
    <property type="match status" value="1"/>
</dbReference>
<accession>A0A346NN30</accession>
<evidence type="ECO:0000256" key="1">
    <source>
        <dbReference type="ARBA" id="ARBA00022741"/>
    </source>
</evidence>